<feature type="binding site" evidence="6">
    <location>
        <position position="69"/>
    </location>
    <ligand>
        <name>Zn(2+)</name>
        <dbReference type="ChEBI" id="CHEBI:29105"/>
    </ligand>
</feature>
<dbReference type="InterPro" id="IPR012934">
    <property type="entry name" value="Znf_AD"/>
</dbReference>
<reference evidence="10" key="1">
    <citation type="submission" date="2025-08" db="UniProtKB">
        <authorList>
            <consortium name="RefSeq"/>
        </authorList>
    </citation>
    <scope>IDENTIFICATION</scope>
</reference>
<dbReference type="PANTHER" id="PTHR24379">
    <property type="entry name" value="KRAB AND ZINC FINGER DOMAIN-CONTAINING"/>
    <property type="match status" value="1"/>
</dbReference>
<dbReference type="Pfam" id="PF00096">
    <property type="entry name" value="zf-C2H2"/>
    <property type="match status" value="2"/>
</dbReference>
<dbReference type="Proteomes" id="UP001652582">
    <property type="component" value="Chromosome 26"/>
</dbReference>
<evidence type="ECO:0000313" key="10">
    <source>
        <dbReference type="RefSeq" id="XP_052745587.1"/>
    </source>
</evidence>
<feature type="binding site" evidence="6">
    <location>
        <position position="16"/>
    </location>
    <ligand>
        <name>Zn(2+)</name>
        <dbReference type="ChEBI" id="CHEBI:29105"/>
    </ligand>
</feature>
<dbReference type="PROSITE" id="PS50157">
    <property type="entry name" value="ZINC_FINGER_C2H2_2"/>
    <property type="match status" value="7"/>
</dbReference>
<proteinExistence type="predicted"/>
<feature type="domain" description="C2H2-type" evidence="7">
    <location>
        <begin position="346"/>
        <end position="369"/>
    </location>
</feature>
<dbReference type="PROSITE" id="PS51915">
    <property type="entry name" value="ZAD"/>
    <property type="match status" value="1"/>
</dbReference>
<evidence type="ECO:0000256" key="2">
    <source>
        <dbReference type="ARBA" id="ARBA00022737"/>
    </source>
</evidence>
<evidence type="ECO:0000256" key="5">
    <source>
        <dbReference type="PROSITE-ProRule" id="PRU00042"/>
    </source>
</evidence>
<keyword evidence="4 6" id="KW-0862">Zinc</keyword>
<evidence type="ECO:0000259" key="8">
    <source>
        <dbReference type="PROSITE" id="PS51915"/>
    </source>
</evidence>
<organism evidence="9 10">
    <name type="scientific">Bicyclus anynana</name>
    <name type="common">Squinting bush brown butterfly</name>
    <dbReference type="NCBI Taxonomy" id="110368"/>
    <lineage>
        <taxon>Eukaryota</taxon>
        <taxon>Metazoa</taxon>
        <taxon>Ecdysozoa</taxon>
        <taxon>Arthropoda</taxon>
        <taxon>Hexapoda</taxon>
        <taxon>Insecta</taxon>
        <taxon>Pterygota</taxon>
        <taxon>Neoptera</taxon>
        <taxon>Endopterygota</taxon>
        <taxon>Lepidoptera</taxon>
        <taxon>Glossata</taxon>
        <taxon>Ditrysia</taxon>
        <taxon>Papilionoidea</taxon>
        <taxon>Nymphalidae</taxon>
        <taxon>Satyrinae</taxon>
        <taxon>Satyrini</taxon>
        <taxon>Mycalesina</taxon>
        <taxon>Bicyclus</taxon>
    </lineage>
</organism>
<feature type="binding site" evidence="6">
    <location>
        <position position="66"/>
    </location>
    <ligand>
        <name>Zn(2+)</name>
        <dbReference type="ChEBI" id="CHEBI:29105"/>
    </ligand>
</feature>
<accession>A0ABM3M258</accession>
<feature type="domain" description="C2H2-type" evidence="7">
    <location>
        <begin position="376"/>
        <end position="404"/>
    </location>
</feature>
<dbReference type="SMART" id="SM00355">
    <property type="entry name" value="ZnF_C2H2"/>
    <property type="match status" value="9"/>
</dbReference>
<evidence type="ECO:0000313" key="9">
    <source>
        <dbReference type="Proteomes" id="UP001652582"/>
    </source>
</evidence>
<feature type="domain" description="C2H2-type" evidence="7">
    <location>
        <begin position="434"/>
        <end position="457"/>
    </location>
</feature>
<evidence type="ECO:0000256" key="1">
    <source>
        <dbReference type="ARBA" id="ARBA00022723"/>
    </source>
</evidence>
<evidence type="ECO:0000256" key="4">
    <source>
        <dbReference type="ARBA" id="ARBA00022833"/>
    </source>
</evidence>
<dbReference type="InterPro" id="IPR013087">
    <property type="entry name" value="Znf_C2H2_type"/>
</dbReference>
<dbReference type="SUPFAM" id="SSF57667">
    <property type="entry name" value="beta-beta-alpha zinc fingers"/>
    <property type="match status" value="3"/>
</dbReference>
<dbReference type="GeneID" id="112047093"/>
<sequence length="515" mass="60079">MSDNNNKGPIINPALCRCCHSIKKCRLLTAEYEFNGGKEVYSDMFMDIFGLVLPYLDGDSMDCCICATCVKRLREAADFRKQVLQSEQLFLDARLKEDDKNAGMLEIKIEPTADVAQSNMDTTDHHDDVSDSDMDIAVEEKPKPVRNNAARTLKRTRNGQKLDMNRQLSTASKIRRLHRKMEKLLKKEPPAKKPQPKKQNEVMDQNRMALINTVLIVTYSYACPFFNRISFYYCFYCKDQFTNPSELREHSLTHDSKLFENSIQHNKIPIVDITRIDCRLCEEKIDDIETFKKHITSKHQKVVYPVTNEFLKFKLTLNNLTCTECSSVFQFFDSLKKHMIEHFGTHTCDECGARFIELALLRSHIRKKHHKVDANYPCEICGKNLKSKYSMGLHVATVHEKKPTINCYKCDASFLSYALRNRHLIEVHGDKRTFPCKLCDKVYNRRKTLMEHHRRSHLKVFNHQCELCAQTFYLPSSLQEHMAIHKGERNFKCEQCDKTYPGLKSLNCHMRSHKR</sequence>
<dbReference type="Gene3D" id="3.30.160.60">
    <property type="entry name" value="Classic Zinc Finger"/>
    <property type="match status" value="5"/>
</dbReference>
<dbReference type="RefSeq" id="XP_052745587.1">
    <property type="nucleotide sequence ID" value="XM_052889627.1"/>
</dbReference>
<keyword evidence="3 5" id="KW-0863">Zinc-finger</keyword>
<name>A0ABM3M258_BICAN</name>
<dbReference type="Pfam" id="PF13912">
    <property type="entry name" value="zf-C2H2_6"/>
    <property type="match status" value="2"/>
</dbReference>
<feature type="domain" description="C2H2-type" evidence="7">
    <location>
        <begin position="232"/>
        <end position="254"/>
    </location>
</feature>
<evidence type="ECO:0000256" key="3">
    <source>
        <dbReference type="ARBA" id="ARBA00022771"/>
    </source>
</evidence>
<dbReference type="PROSITE" id="PS00028">
    <property type="entry name" value="ZINC_FINGER_C2H2_1"/>
    <property type="match status" value="6"/>
</dbReference>
<feature type="domain" description="C2H2-type" evidence="7">
    <location>
        <begin position="491"/>
        <end position="515"/>
    </location>
</feature>
<keyword evidence="1 6" id="KW-0479">Metal-binding</keyword>
<feature type="domain" description="C2H2-type" evidence="7">
    <location>
        <begin position="320"/>
        <end position="347"/>
    </location>
</feature>
<gene>
    <name evidence="10" type="primary">LOC112047093</name>
</gene>
<evidence type="ECO:0000256" key="6">
    <source>
        <dbReference type="PROSITE-ProRule" id="PRU01263"/>
    </source>
</evidence>
<protein>
    <submittedName>
        <fullName evidence="10">Zinc finger protein 555 isoform X1</fullName>
    </submittedName>
</protein>
<feature type="domain" description="ZAD" evidence="8">
    <location>
        <begin position="14"/>
        <end position="93"/>
    </location>
</feature>
<dbReference type="PANTHER" id="PTHR24379:SF127">
    <property type="entry name" value="BLOODY FINGERS-RELATED"/>
    <property type="match status" value="1"/>
</dbReference>
<evidence type="ECO:0000259" key="7">
    <source>
        <dbReference type="PROSITE" id="PS50157"/>
    </source>
</evidence>
<dbReference type="SMART" id="SM00868">
    <property type="entry name" value="zf-AD"/>
    <property type="match status" value="2"/>
</dbReference>
<dbReference type="Pfam" id="PF07776">
    <property type="entry name" value="zf-AD"/>
    <property type="match status" value="1"/>
</dbReference>
<dbReference type="InterPro" id="IPR036236">
    <property type="entry name" value="Znf_C2H2_sf"/>
</dbReference>
<keyword evidence="9" id="KW-1185">Reference proteome</keyword>
<keyword evidence="2" id="KW-0677">Repeat</keyword>
<feature type="binding site" evidence="6">
    <location>
        <position position="19"/>
    </location>
    <ligand>
        <name>Zn(2+)</name>
        <dbReference type="ChEBI" id="CHEBI:29105"/>
    </ligand>
</feature>
<feature type="domain" description="C2H2-type" evidence="7">
    <location>
        <begin position="463"/>
        <end position="490"/>
    </location>
</feature>